<reference evidence="2 3" key="1">
    <citation type="journal article" date="2015" name="Stand. Genomic Sci.">
        <title>Genomic Encyclopedia of Bacterial and Archaeal Type Strains, Phase III: the genomes of soil and plant-associated and newly described type strains.</title>
        <authorList>
            <person name="Whitman W.B."/>
            <person name="Woyke T."/>
            <person name="Klenk H.P."/>
            <person name="Zhou Y."/>
            <person name="Lilburn T.G."/>
            <person name="Beck B.J."/>
            <person name="De Vos P."/>
            <person name="Vandamme P."/>
            <person name="Eisen J.A."/>
            <person name="Garrity G."/>
            <person name="Hugenholtz P."/>
            <person name="Kyrpides N.C."/>
        </authorList>
    </citation>
    <scope>NUCLEOTIDE SEQUENCE [LARGE SCALE GENOMIC DNA]</scope>
    <source>
        <strain evidence="2 3">CV53</strain>
    </source>
</reference>
<dbReference type="RefSeq" id="WP_132008328.1">
    <property type="nucleotide sequence ID" value="NZ_JABUHM010000007.1"/>
</dbReference>
<protein>
    <recommendedName>
        <fullName evidence="4">Glycosyl hydrolase family 26</fullName>
    </recommendedName>
</protein>
<evidence type="ECO:0000313" key="2">
    <source>
        <dbReference type="EMBL" id="TCN24175.1"/>
    </source>
</evidence>
<dbReference type="Proteomes" id="UP000295689">
    <property type="component" value="Unassembled WGS sequence"/>
</dbReference>
<dbReference type="Gene3D" id="3.20.20.80">
    <property type="entry name" value="Glycosidases"/>
    <property type="match status" value="1"/>
</dbReference>
<name>A0A4R2BCN0_9BACI</name>
<dbReference type="EMBL" id="SLVV01000008">
    <property type="protein sequence ID" value="TCN24175.1"/>
    <property type="molecule type" value="Genomic_DNA"/>
</dbReference>
<keyword evidence="1" id="KW-1133">Transmembrane helix</keyword>
<evidence type="ECO:0000256" key="1">
    <source>
        <dbReference type="SAM" id="Phobius"/>
    </source>
</evidence>
<evidence type="ECO:0008006" key="4">
    <source>
        <dbReference type="Google" id="ProtNLM"/>
    </source>
</evidence>
<feature type="transmembrane region" description="Helical" evidence="1">
    <location>
        <begin position="6"/>
        <end position="25"/>
    </location>
</feature>
<gene>
    <name evidence="2" type="ORF">EV146_108290</name>
</gene>
<keyword evidence="1" id="KW-0812">Transmembrane</keyword>
<comment type="caution">
    <text evidence="2">The sequence shown here is derived from an EMBL/GenBank/DDBJ whole genome shotgun (WGS) entry which is preliminary data.</text>
</comment>
<evidence type="ECO:0000313" key="3">
    <source>
        <dbReference type="Proteomes" id="UP000295689"/>
    </source>
</evidence>
<keyword evidence="3" id="KW-1185">Reference proteome</keyword>
<keyword evidence="1" id="KW-0472">Membrane</keyword>
<organism evidence="2 3">
    <name type="scientific">Mesobacillus foraminis</name>
    <dbReference type="NCBI Taxonomy" id="279826"/>
    <lineage>
        <taxon>Bacteria</taxon>
        <taxon>Bacillati</taxon>
        <taxon>Bacillota</taxon>
        <taxon>Bacilli</taxon>
        <taxon>Bacillales</taxon>
        <taxon>Bacillaceae</taxon>
        <taxon>Mesobacillus</taxon>
    </lineage>
</organism>
<proteinExistence type="predicted"/>
<sequence>MFKKNIKIFLGITIIVFSILLILNISHKEKFGREQNKKEMKYYYPNRIDFGELNDAPLAFPKSKNSIDFLAHWYNDFGLESTASSPTQAKGAYVWYDWSWNHSGNLNYDSSRHPLLGWYKGDDPKVLDWISYWLVKYGVNGVILSTAIDTTKWSEPTDRNYWAYQLFNNVKNFNSLKYVLWLNGGDHKTKKEVANFQQDHIINDIVAKHQNIYTYNVNGKRYAMFFIWDMEGWRGTYDKYNGAEYSIERLKELSLKLKALNFDGISIIARNLSSDIFTDNIREQLKDDDIYLFSGEYSSMYAETRYDTYGNYVNHVQFPKEDYQVLNVLTASQSQAPHPSGWSTTGSTPELFEKLLQNAVYVTNKSKKPKIITLYNVSEWAEGGPSLQPNKRDRFKYLEAVKNVKKLD</sequence>
<dbReference type="AlphaFoldDB" id="A0A4R2BCN0"/>
<accession>A0A4R2BCN0</accession>